<keyword evidence="2" id="KW-0472">Membrane</keyword>
<name>A0A2I2FXZ8_9EURO</name>
<keyword evidence="2" id="KW-0812">Transmembrane</keyword>
<dbReference type="AlphaFoldDB" id="A0A2I2FXZ8"/>
<dbReference type="GeneID" id="36562670"/>
<feature type="transmembrane region" description="Helical" evidence="2">
    <location>
        <begin position="137"/>
        <end position="156"/>
    </location>
</feature>
<feature type="compositionally biased region" description="Basic and acidic residues" evidence="1">
    <location>
        <begin position="40"/>
        <end position="55"/>
    </location>
</feature>
<evidence type="ECO:0000313" key="4">
    <source>
        <dbReference type="Proteomes" id="UP000234275"/>
    </source>
</evidence>
<evidence type="ECO:0000256" key="2">
    <source>
        <dbReference type="SAM" id="Phobius"/>
    </source>
</evidence>
<evidence type="ECO:0000256" key="1">
    <source>
        <dbReference type="SAM" id="MobiDB-lite"/>
    </source>
</evidence>
<dbReference type="Proteomes" id="UP000234275">
    <property type="component" value="Unassembled WGS sequence"/>
</dbReference>
<organism evidence="3 4">
    <name type="scientific">Aspergillus steynii IBT 23096</name>
    <dbReference type="NCBI Taxonomy" id="1392250"/>
    <lineage>
        <taxon>Eukaryota</taxon>
        <taxon>Fungi</taxon>
        <taxon>Dikarya</taxon>
        <taxon>Ascomycota</taxon>
        <taxon>Pezizomycotina</taxon>
        <taxon>Eurotiomycetes</taxon>
        <taxon>Eurotiomycetidae</taxon>
        <taxon>Eurotiales</taxon>
        <taxon>Aspergillaceae</taxon>
        <taxon>Aspergillus</taxon>
        <taxon>Aspergillus subgen. Circumdati</taxon>
    </lineage>
</organism>
<accession>A0A2I2FXZ8</accession>
<evidence type="ECO:0000313" key="3">
    <source>
        <dbReference type="EMBL" id="PLB45507.1"/>
    </source>
</evidence>
<comment type="caution">
    <text evidence="3">The sequence shown here is derived from an EMBL/GenBank/DDBJ whole genome shotgun (WGS) entry which is preliminary data.</text>
</comment>
<keyword evidence="2" id="KW-1133">Transmembrane helix</keyword>
<keyword evidence="4" id="KW-1185">Reference proteome</keyword>
<feature type="compositionally biased region" description="Basic and acidic residues" evidence="1">
    <location>
        <begin position="18"/>
        <end position="31"/>
    </location>
</feature>
<dbReference type="EMBL" id="MSFO01000007">
    <property type="protein sequence ID" value="PLB45507.1"/>
    <property type="molecule type" value="Genomic_DNA"/>
</dbReference>
<feature type="region of interest" description="Disordered" evidence="1">
    <location>
        <begin position="1"/>
        <end position="58"/>
    </location>
</feature>
<proteinExistence type="predicted"/>
<reference evidence="3 4" key="1">
    <citation type="submission" date="2016-12" db="EMBL/GenBank/DDBJ databases">
        <title>The genomes of Aspergillus section Nigri reveals drivers in fungal speciation.</title>
        <authorList>
            <consortium name="DOE Joint Genome Institute"/>
            <person name="Vesth T.C."/>
            <person name="Nybo J."/>
            <person name="Theobald S."/>
            <person name="Brandl J."/>
            <person name="Frisvad J.C."/>
            <person name="Nielsen K.F."/>
            <person name="Lyhne E.K."/>
            <person name="Kogle M.E."/>
            <person name="Kuo A."/>
            <person name="Riley R."/>
            <person name="Clum A."/>
            <person name="Nolan M."/>
            <person name="Lipzen A."/>
            <person name="Salamov A."/>
            <person name="Henrissat B."/>
            <person name="Wiebenga A."/>
            <person name="De Vries R.P."/>
            <person name="Grigoriev I.V."/>
            <person name="Mortensen U.H."/>
            <person name="Andersen M.R."/>
            <person name="Baker S.E."/>
        </authorList>
    </citation>
    <scope>NUCLEOTIDE SEQUENCE [LARGE SCALE GENOMIC DNA]</scope>
    <source>
        <strain evidence="3 4">IBT 23096</strain>
    </source>
</reference>
<dbReference type="RefSeq" id="XP_024700809.1">
    <property type="nucleotide sequence ID" value="XM_024854964.1"/>
</dbReference>
<sequence length="159" mass="18337">MSGGGLTLIQGQRTKTKQIRERIRKSPERSLRYKQPAGPRGEKDEVAEERTKRATDSATRIDWQKSGPINLGFAAKKRSAILRWSYGAVRYNLESESQNRKSASMTSVRYDGAPMDRLRRYDRYINVYCPHVVDLNYFPTTLGAIGLLYLFGMYAYPWF</sequence>
<dbReference type="VEuPathDB" id="FungiDB:P170DRAFT_512187"/>
<gene>
    <name evidence="3" type="ORF">P170DRAFT_512187</name>
</gene>
<protein>
    <submittedName>
        <fullName evidence="3">Uncharacterized protein</fullName>
    </submittedName>
</protein>